<feature type="domain" description="FAD/NAD(P)-binding" evidence="5">
    <location>
        <begin position="2"/>
        <end position="301"/>
    </location>
</feature>
<evidence type="ECO:0000256" key="4">
    <source>
        <dbReference type="ARBA" id="ARBA00023002"/>
    </source>
</evidence>
<comment type="caution">
    <text evidence="7">The sequence shown here is derived from an EMBL/GenBank/DDBJ whole genome shotgun (WGS) entry which is preliminary data.</text>
</comment>
<name>A0ABS6IBL2_9MICC</name>
<evidence type="ECO:0000313" key="7">
    <source>
        <dbReference type="EMBL" id="MBU8867802.1"/>
    </source>
</evidence>
<dbReference type="InterPro" id="IPR023753">
    <property type="entry name" value="FAD/NAD-binding_dom"/>
</dbReference>
<keyword evidence="8" id="KW-1185">Reference proteome</keyword>
<proteinExistence type="predicted"/>
<reference evidence="7 8" key="1">
    <citation type="submission" date="2021-06" db="EMBL/GenBank/DDBJ databases">
        <authorList>
            <person name="Jeong J.W."/>
        </authorList>
    </citation>
    <scope>NUCLEOTIDE SEQUENCE [LARGE SCALE GENOMIC DNA]</scope>
    <source>
        <strain evidence="7 8">MMS21-TAE1-1</strain>
    </source>
</reference>
<dbReference type="Pfam" id="PF07992">
    <property type="entry name" value="Pyr_redox_2"/>
    <property type="match status" value="1"/>
</dbReference>
<accession>A0ABS6IBL2</accession>
<evidence type="ECO:0000259" key="5">
    <source>
        <dbReference type="Pfam" id="PF07992"/>
    </source>
</evidence>
<evidence type="ECO:0000256" key="2">
    <source>
        <dbReference type="ARBA" id="ARBA00022630"/>
    </source>
</evidence>
<sequence>MTVVIVGAGHSGVQAAESLRLEGYEDAIVLLDKADDLPYQRPPLSKDYMKAGGDPNPMPLRGAAFYSEHRIDLRGGSEVVSIDSDAKVVVVKDREPIPYTELIIAAGAEARRAQCEGTELGGIHYLRTVEDAEALRSQLELGSGRVLVVGAGFIGLEFAAVAAQRGLDVTVIDFAQRPMQRVLSPSMSDFFTEMHTDLGVKLHFDEGLDHFIGEGGRVTAVAGTSGAIYPCDFAVVGLGVVTDDDLAAGAGIKCDRGILVDEYLRTNVPHVYAIGDLAVFPSRHFGGNLRLESVQNAVDMAKIVAKTVTGSPSTYDIAPWFWSNQGSAKLQIAGLADPADVVIERGDRAQGKFSQFLFRNGDLVAVESVNAPADHVAARKLLEHDSGITMEQARSHAFDLKSYARTLPVR</sequence>
<gene>
    <name evidence="7" type="ORF">KSW38_16055</name>
</gene>
<keyword evidence="2" id="KW-0285">Flavoprotein</keyword>
<dbReference type="RefSeq" id="WP_216925922.1">
    <property type="nucleotide sequence ID" value="NZ_JAHOPC010000010.1"/>
</dbReference>
<evidence type="ECO:0000256" key="3">
    <source>
        <dbReference type="ARBA" id="ARBA00022827"/>
    </source>
</evidence>
<comment type="cofactor">
    <cofactor evidence="1">
        <name>FAD</name>
        <dbReference type="ChEBI" id="CHEBI:57692"/>
    </cofactor>
</comment>
<dbReference type="PANTHER" id="PTHR43557:SF2">
    <property type="entry name" value="RIESKE DOMAIN-CONTAINING PROTEIN-RELATED"/>
    <property type="match status" value="1"/>
</dbReference>
<dbReference type="InterPro" id="IPR028202">
    <property type="entry name" value="Reductase_C"/>
</dbReference>
<evidence type="ECO:0000259" key="6">
    <source>
        <dbReference type="Pfam" id="PF14759"/>
    </source>
</evidence>
<keyword evidence="3" id="KW-0274">FAD</keyword>
<organism evidence="7 8">
    <name type="scientific">Paenarthrobacter aromaticivorans</name>
    <dbReference type="NCBI Taxonomy" id="2849150"/>
    <lineage>
        <taxon>Bacteria</taxon>
        <taxon>Bacillati</taxon>
        <taxon>Actinomycetota</taxon>
        <taxon>Actinomycetes</taxon>
        <taxon>Micrococcales</taxon>
        <taxon>Micrococcaceae</taxon>
        <taxon>Paenarthrobacter</taxon>
    </lineage>
</organism>
<feature type="domain" description="Reductase C-terminal" evidence="6">
    <location>
        <begin position="320"/>
        <end position="403"/>
    </location>
</feature>
<dbReference type="EMBL" id="JAHOPC010000010">
    <property type="protein sequence ID" value="MBU8867802.1"/>
    <property type="molecule type" value="Genomic_DNA"/>
</dbReference>
<dbReference type="InterPro" id="IPR050446">
    <property type="entry name" value="FAD-oxidoreductase/Apoptosis"/>
</dbReference>
<protein>
    <submittedName>
        <fullName evidence="7">FAD-dependent oxidoreductase</fullName>
    </submittedName>
</protein>
<evidence type="ECO:0000313" key="8">
    <source>
        <dbReference type="Proteomes" id="UP000824166"/>
    </source>
</evidence>
<keyword evidence="4" id="KW-0560">Oxidoreductase</keyword>
<evidence type="ECO:0000256" key="1">
    <source>
        <dbReference type="ARBA" id="ARBA00001974"/>
    </source>
</evidence>
<dbReference type="Pfam" id="PF14759">
    <property type="entry name" value="Reductase_C"/>
    <property type="match status" value="1"/>
</dbReference>
<dbReference type="PANTHER" id="PTHR43557">
    <property type="entry name" value="APOPTOSIS-INDUCING FACTOR 1"/>
    <property type="match status" value="1"/>
</dbReference>
<dbReference type="Proteomes" id="UP000824166">
    <property type="component" value="Unassembled WGS sequence"/>
</dbReference>